<evidence type="ECO:0000313" key="6">
    <source>
        <dbReference type="EMBL" id="EJT97813.1"/>
    </source>
</evidence>
<accession>M5FQL1</accession>
<dbReference type="Proteomes" id="UP000030653">
    <property type="component" value="Unassembled WGS sequence"/>
</dbReference>
<dbReference type="GO" id="GO:0006508">
    <property type="term" value="P:proteolysis"/>
    <property type="evidence" value="ECO:0007669"/>
    <property type="project" value="UniProtKB-KW"/>
</dbReference>
<evidence type="ECO:0000256" key="2">
    <source>
        <dbReference type="SAM" id="MobiDB-lite"/>
    </source>
</evidence>
<evidence type="ECO:0000256" key="1">
    <source>
        <dbReference type="ARBA" id="ARBA00007447"/>
    </source>
</evidence>
<keyword evidence="3" id="KW-1133">Transmembrane helix</keyword>
<keyword evidence="6" id="KW-0645">Protease</keyword>
<evidence type="ECO:0000313" key="7">
    <source>
        <dbReference type="Proteomes" id="UP000030653"/>
    </source>
</evidence>
<feature type="region of interest" description="Disordered" evidence="2">
    <location>
        <begin position="518"/>
        <end position="542"/>
    </location>
</feature>
<dbReference type="InterPro" id="IPR034164">
    <property type="entry name" value="Pepsin-like_dom"/>
</dbReference>
<keyword evidence="3" id="KW-0472">Membrane</keyword>
<dbReference type="AlphaFoldDB" id="M5FQL1"/>
<gene>
    <name evidence="6" type="ORF">DACRYDRAFT_119044</name>
</gene>
<feature type="signal peptide" evidence="4">
    <location>
        <begin position="1"/>
        <end position="17"/>
    </location>
</feature>
<dbReference type="PANTHER" id="PTHR47966">
    <property type="entry name" value="BETA-SITE APP-CLEAVING ENZYME, ISOFORM A-RELATED"/>
    <property type="match status" value="1"/>
</dbReference>
<proteinExistence type="inferred from homology"/>
<dbReference type="CDD" id="cd05471">
    <property type="entry name" value="pepsin_like"/>
    <property type="match status" value="1"/>
</dbReference>
<sequence length="631" mass="66348">MISSILIAAELFLTASAVIIPAKQYHVTSRQASRFQSRAAQVTEATLGDKQNLAYVANVTLNGQSYLLEVDTGSADLVVEGDVPDARCLNDVPVNVVYGSGAESGVMAFATAVFAGHTVENQIFNHVTDVGHWEFVTGIPGLQGVMGLGPSINSVLFVTAQSHQGNITGDVDGDIPAGPNDGHAFVERIFQENTSTPNFVSFALGREAIPGVNSSAASTTFTIGEIMPGMESVSLMPQLPVISVPTALQGNQHFDVVLDGISVNGALIPFPPSVVSAAPQGKLVAVVDTGNTFTSLPSSIVAAIYQAVSGSNPIPVSGSTAPVYSLPCNAQPFSVEFIIGGKAYPIHPLDLSVDESSAGAGAGALCLAGFRALPNTSTTTNTLANTGDVVLGATFLRNAYTLMNYGNFVSSTDTAVRAAPFMQFLSTTDPVNAALEYGQARNITVDAASIAGLRTGDSNAAASAGELSDSTTDTNATTTHHKVNKLLVVVIVLPLVVFGLLFGVLLFCCIRKRHQRERPDVRATPFQTGQLSYAPYSPRRNRTITSFHSNGDEEEKGLGEREVYEDPFEDKEEAERGERMPLTGGNQLTEGVADPARPGTWIGGHSPRPSFDGPELYDPPVAPVARSPFTH</sequence>
<keyword evidence="3" id="KW-0812">Transmembrane</keyword>
<comment type="similarity">
    <text evidence="1">Belongs to the peptidase A1 family.</text>
</comment>
<dbReference type="RefSeq" id="XP_040624711.1">
    <property type="nucleotide sequence ID" value="XM_040770709.1"/>
</dbReference>
<keyword evidence="6" id="KW-0378">Hydrolase</keyword>
<dbReference type="PANTHER" id="PTHR47966:SF51">
    <property type="entry name" value="BETA-SITE APP-CLEAVING ENZYME, ISOFORM A-RELATED"/>
    <property type="match status" value="1"/>
</dbReference>
<dbReference type="Pfam" id="PF00026">
    <property type="entry name" value="Asp"/>
    <property type="match status" value="1"/>
</dbReference>
<protein>
    <submittedName>
        <fullName evidence="6">Acid protease</fullName>
    </submittedName>
</protein>
<feature type="chain" id="PRO_5004067147" evidence="4">
    <location>
        <begin position="18"/>
        <end position="631"/>
    </location>
</feature>
<dbReference type="STRING" id="1858805.M5FQL1"/>
<dbReference type="InterPro" id="IPR001461">
    <property type="entry name" value="Aspartic_peptidase_A1"/>
</dbReference>
<keyword evidence="7" id="KW-1185">Reference proteome</keyword>
<organism evidence="6 7">
    <name type="scientific">Dacryopinax primogenitus (strain DJM 731)</name>
    <name type="common">Brown rot fungus</name>
    <dbReference type="NCBI Taxonomy" id="1858805"/>
    <lineage>
        <taxon>Eukaryota</taxon>
        <taxon>Fungi</taxon>
        <taxon>Dikarya</taxon>
        <taxon>Basidiomycota</taxon>
        <taxon>Agaricomycotina</taxon>
        <taxon>Dacrymycetes</taxon>
        <taxon>Dacrymycetales</taxon>
        <taxon>Dacrymycetaceae</taxon>
        <taxon>Dacryopinax</taxon>
    </lineage>
</organism>
<evidence type="ECO:0000256" key="3">
    <source>
        <dbReference type="SAM" id="Phobius"/>
    </source>
</evidence>
<evidence type="ECO:0000259" key="5">
    <source>
        <dbReference type="PROSITE" id="PS51767"/>
    </source>
</evidence>
<dbReference type="GeneID" id="63685771"/>
<dbReference type="OMA" id="IMGMAFD"/>
<dbReference type="SUPFAM" id="SSF50630">
    <property type="entry name" value="Acid proteases"/>
    <property type="match status" value="1"/>
</dbReference>
<feature type="transmembrane region" description="Helical" evidence="3">
    <location>
        <begin position="486"/>
        <end position="510"/>
    </location>
</feature>
<dbReference type="HOGENOM" id="CLU_013253_8_2_1"/>
<dbReference type="GO" id="GO:0004190">
    <property type="term" value="F:aspartic-type endopeptidase activity"/>
    <property type="evidence" value="ECO:0007669"/>
    <property type="project" value="InterPro"/>
</dbReference>
<feature type="domain" description="Peptidase A1" evidence="5">
    <location>
        <begin position="55"/>
        <end position="413"/>
    </location>
</feature>
<evidence type="ECO:0000256" key="4">
    <source>
        <dbReference type="SAM" id="SignalP"/>
    </source>
</evidence>
<dbReference type="InterPro" id="IPR021109">
    <property type="entry name" value="Peptidase_aspartic_dom_sf"/>
</dbReference>
<dbReference type="OrthoDB" id="15189at2759"/>
<reference evidence="6 7" key="1">
    <citation type="journal article" date="2012" name="Science">
        <title>The Paleozoic origin of enzymatic lignin decomposition reconstructed from 31 fungal genomes.</title>
        <authorList>
            <person name="Floudas D."/>
            <person name="Binder M."/>
            <person name="Riley R."/>
            <person name="Barry K."/>
            <person name="Blanchette R.A."/>
            <person name="Henrissat B."/>
            <person name="Martinez A.T."/>
            <person name="Otillar R."/>
            <person name="Spatafora J.W."/>
            <person name="Yadav J.S."/>
            <person name="Aerts A."/>
            <person name="Benoit I."/>
            <person name="Boyd A."/>
            <person name="Carlson A."/>
            <person name="Copeland A."/>
            <person name="Coutinho P.M."/>
            <person name="de Vries R.P."/>
            <person name="Ferreira P."/>
            <person name="Findley K."/>
            <person name="Foster B."/>
            <person name="Gaskell J."/>
            <person name="Glotzer D."/>
            <person name="Gorecki P."/>
            <person name="Heitman J."/>
            <person name="Hesse C."/>
            <person name="Hori C."/>
            <person name="Igarashi K."/>
            <person name="Jurgens J.A."/>
            <person name="Kallen N."/>
            <person name="Kersten P."/>
            <person name="Kohler A."/>
            <person name="Kuees U."/>
            <person name="Kumar T.K.A."/>
            <person name="Kuo A."/>
            <person name="LaButti K."/>
            <person name="Larrondo L.F."/>
            <person name="Lindquist E."/>
            <person name="Ling A."/>
            <person name="Lombard V."/>
            <person name="Lucas S."/>
            <person name="Lundell T."/>
            <person name="Martin R."/>
            <person name="McLaughlin D.J."/>
            <person name="Morgenstern I."/>
            <person name="Morin E."/>
            <person name="Murat C."/>
            <person name="Nagy L.G."/>
            <person name="Nolan M."/>
            <person name="Ohm R.A."/>
            <person name="Patyshakuliyeva A."/>
            <person name="Rokas A."/>
            <person name="Ruiz-Duenas F.J."/>
            <person name="Sabat G."/>
            <person name="Salamov A."/>
            <person name="Samejima M."/>
            <person name="Schmutz J."/>
            <person name="Slot J.C."/>
            <person name="St John F."/>
            <person name="Stenlid J."/>
            <person name="Sun H."/>
            <person name="Sun S."/>
            <person name="Syed K."/>
            <person name="Tsang A."/>
            <person name="Wiebenga A."/>
            <person name="Young D."/>
            <person name="Pisabarro A."/>
            <person name="Eastwood D.C."/>
            <person name="Martin F."/>
            <person name="Cullen D."/>
            <person name="Grigoriev I.V."/>
            <person name="Hibbett D.S."/>
        </authorList>
    </citation>
    <scope>NUCLEOTIDE SEQUENCE [LARGE SCALE GENOMIC DNA]</scope>
    <source>
        <strain evidence="6 7">DJM-731 SS1</strain>
    </source>
</reference>
<keyword evidence="4" id="KW-0732">Signal</keyword>
<dbReference type="PROSITE" id="PS51767">
    <property type="entry name" value="PEPTIDASE_A1"/>
    <property type="match status" value="1"/>
</dbReference>
<name>M5FQL1_DACPD</name>
<dbReference type="InterPro" id="IPR033121">
    <property type="entry name" value="PEPTIDASE_A1"/>
</dbReference>
<feature type="region of interest" description="Disordered" evidence="2">
    <location>
        <begin position="566"/>
        <end position="631"/>
    </location>
</feature>
<dbReference type="EMBL" id="JH795875">
    <property type="protein sequence ID" value="EJT97813.1"/>
    <property type="molecule type" value="Genomic_DNA"/>
</dbReference>
<dbReference type="Gene3D" id="2.40.70.10">
    <property type="entry name" value="Acid Proteases"/>
    <property type="match status" value="2"/>
</dbReference>
<dbReference type="PRINTS" id="PR00792">
    <property type="entry name" value="PEPSIN"/>
</dbReference>